<dbReference type="OrthoDB" id="3232239at2759"/>
<comment type="caution">
    <text evidence="1">The sequence shown here is derived from an EMBL/GenBank/DDBJ whole genome shotgun (WGS) entry which is preliminary data.</text>
</comment>
<organism evidence="1 2">
    <name type="scientific">Psilocybe cf. subviscida</name>
    <dbReference type="NCBI Taxonomy" id="2480587"/>
    <lineage>
        <taxon>Eukaryota</taxon>
        <taxon>Fungi</taxon>
        <taxon>Dikarya</taxon>
        <taxon>Basidiomycota</taxon>
        <taxon>Agaricomycotina</taxon>
        <taxon>Agaricomycetes</taxon>
        <taxon>Agaricomycetidae</taxon>
        <taxon>Agaricales</taxon>
        <taxon>Agaricineae</taxon>
        <taxon>Strophariaceae</taxon>
        <taxon>Psilocybe</taxon>
    </lineage>
</organism>
<dbReference type="EMBL" id="JAACJJ010000014">
    <property type="protein sequence ID" value="KAF5327222.1"/>
    <property type="molecule type" value="Genomic_DNA"/>
</dbReference>
<evidence type="ECO:0000313" key="1">
    <source>
        <dbReference type="EMBL" id="KAF5327222.1"/>
    </source>
</evidence>
<reference evidence="1 2" key="1">
    <citation type="journal article" date="2020" name="ISME J.">
        <title>Uncovering the hidden diversity of litter-decomposition mechanisms in mushroom-forming fungi.</title>
        <authorList>
            <person name="Floudas D."/>
            <person name="Bentzer J."/>
            <person name="Ahren D."/>
            <person name="Johansson T."/>
            <person name="Persson P."/>
            <person name="Tunlid A."/>
        </authorList>
    </citation>
    <scope>NUCLEOTIDE SEQUENCE [LARGE SCALE GENOMIC DNA]</scope>
    <source>
        <strain evidence="1 2">CBS 101986</strain>
    </source>
</reference>
<gene>
    <name evidence="1" type="ORF">D9619_005081</name>
</gene>
<dbReference type="AlphaFoldDB" id="A0A8H5F8A4"/>
<name>A0A8H5F8A4_9AGAR</name>
<dbReference type="Proteomes" id="UP000567179">
    <property type="component" value="Unassembled WGS sequence"/>
</dbReference>
<evidence type="ECO:0000313" key="2">
    <source>
        <dbReference type="Proteomes" id="UP000567179"/>
    </source>
</evidence>
<keyword evidence="2" id="KW-1185">Reference proteome</keyword>
<accession>A0A8H5F8A4</accession>
<dbReference type="SUPFAM" id="SSF52047">
    <property type="entry name" value="RNI-like"/>
    <property type="match status" value="1"/>
</dbReference>
<protein>
    <submittedName>
        <fullName evidence="1">Uncharacterized protein</fullName>
    </submittedName>
</protein>
<sequence>MVIPQELYQDIVSHLNHDHDIGTRALLSVAQCSSVLRHEAQRVLFRHPFAFLWQDSDKQNCRGFSILRTHEAFLEAILLAPTSLGPLVRSYNQFQVSYSRQETDVKKRTCYMDAMEARKGQRSHVYELTEKALPFMTNLKYLYFMTLNGLTTSPKVLLQCSFQLELMEWYAPGDKRDIAGSLLPRQQRLRHLDAPGWDATKIDPESISKNLVSVRGSLEDLSVLSRGRTIVAFEHHEAIRGRSSRIADTAYPRREDGLGSLKYLRVANYKTYLRLLGKSSPAEVFQNLLLLELVFWSPVEISTFTLLPPTLQVLVLIDRVSGLGSGTVDIALSAFSALPHLQYVDLGDCCHNSSVVIHRYNRLPESADTDVGSTERMSRETILFDRGWGDHWWRDRAASLGWIEGTEDTMYRYMCERRPIEQGNEM</sequence>
<proteinExistence type="predicted"/>